<dbReference type="Proteomes" id="UP000198654">
    <property type="component" value="Unassembled WGS sequence"/>
</dbReference>
<evidence type="ECO:0000259" key="1">
    <source>
        <dbReference type="Pfam" id="PF08722"/>
    </source>
</evidence>
<dbReference type="AlphaFoldDB" id="A0A1G9LNU7"/>
<keyword evidence="2" id="KW-0378">Hydrolase</keyword>
<dbReference type="EMBL" id="FNGI01000005">
    <property type="protein sequence ID" value="SDL63441.1"/>
    <property type="molecule type" value="Genomic_DNA"/>
</dbReference>
<dbReference type="Pfam" id="PF08722">
    <property type="entry name" value="Tn7_TnsA-like_N"/>
    <property type="match status" value="1"/>
</dbReference>
<name>A0A1G9LNU7_9GAMM</name>
<evidence type="ECO:0000313" key="3">
    <source>
        <dbReference type="Proteomes" id="UP000198654"/>
    </source>
</evidence>
<gene>
    <name evidence="2" type="ORF">SAMN05661010_02173</name>
</gene>
<evidence type="ECO:0000313" key="2">
    <source>
        <dbReference type="EMBL" id="SDL63441.1"/>
    </source>
</evidence>
<dbReference type="Gene3D" id="3.40.91.30">
    <property type="match status" value="1"/>
</dbReference>
<reference evidence="2 3" key="1">
    <citation type="submission" date="2016-10" db="EMBL/GenBank/DDBJ databases">
        <authorList>
            <person name="de Groot N.N."/>
        </authorList>
    </citation>
    <scope>NUCLEOTIDE SEQUENCE [LARGE SCALE GENOMIC DNA]</scope>
    <source>
        <strain evidence="2 3">DSM 14789</strain>
    </source>
</reference>
<accession>A0A1G9LNU7</accession>
<feature type="domain" description="TnsA endonuclease N-terminal" evidence="1">
    <location>
        <begin position="62"/>
        <end position="137"/>
    </location>
</feature>
<dbReference type="STRING" id="119000.SAMN05661010_02173"/>
<proteinExistence type="predicted"/>
<keyword evidence="2" id="KW-0540">Nuclease</keyword>
<organism evidence="2 3">
    <name type="scientific">Modicisalibacter muralis</name>
    <dbReference type="NCBI Taxonomy" id="119000"/>
    <lineage>
        <taxon>Bacteria</taxon>
        <taxon>Pseudomonadati</taxon>
        <taxon>Pseudomonadota</taxon>
        <taxon>Gammaproteobacteria</taxon>
        <taxon>Oceanospirillales</taxon>
        <taxon>Halomonadaceae</taxon>
        <taxon>Modicisalibacter</taxon>
    </lineage>
</organism>
<dbReference type="GO" id="GO:0004519">
    <property type="term" value="F:endonuclease activity"/>
    <property type="evidence" value="ECO:0007669"/>
    <property type="project" value="UniProtKB-KW"/>
</dbReference>
<keyword evidence="3" id="KW-1185">Reference proteome</keyword>
<sequence length="224" mass="25811">MPAWPTLRSIITYTGLQAMYRRRLRHSRVKNLFKFASPKMNRVLTVESSLEFDVCFHFEYTSSISSYEAQPEGFYYSFQGKQRPYTPDFLVIDKVYGSKFIEIKFYSELEDEEFREKFRCRQKSALDHGLPLLLVTDEKIRITPVLSNLKLLHRYSGLKSLTPLHLTMLDIVRKSGKVRVRDLAQETGQPSSLVLSSVISWLAVGEINSDLSAAKLGVDSIVWC</sequence>
<dbReference type="InterPro" id="IPR014833">
    <property type="entry name" value="TnsA_N"/>
</dbReference>
<protein>
    <submittedName>
        <fullName evidence="2">TnsA endonuclease N terminal</fullName>
    </submittedName>
</protein>
<keyword evidence="2" id="KW-0255">Endonuclease</keyword>